<dbReference type="InterPro" id="IPR009515">
    <property type="entry name" value="DUF1138"/>
</dbReference>
<keyword evidence="2" id="KW-1185">Reference proteome</keyword>
<dbReference type="Proteomes" id="UP000607653">
    <property type="component" value="Unassembled WGS sequence"/>
</dbReference>
<evidence type="ECO:0000313" key="1">
    <source>
        <dbReference type="EMBL" id="DAD22827.1"/>
    </source>
</evidence>
<comment type="caution">
    <text evidence="1">The sequence shown here is derived from an EMBL/GenBank/DDBJ whole genome shotgun (WGS) entry which is preliminary data.</text>
</comment>
<dbReference type="Pfam" id="PF06592">
    <property type="entry name" value="DUF1138"/>
    <property type="match status" value="1"/>
</dbReference>
<organism evidence="1 2">
    <name type="scientific">Nelumbo nucifera</name>
    <name type="common">Sacred lotus</name>
    <dbReference type="NCBI Taxonomy" id="4432"/>
    <lineage>
        <taxon>Eukaryota</taxon>
        <taxon>Viridiplantae</taxon>
        <taxon>Streptophyta</taxon>
        <taxon>Embryophyta</taxon>
        <taxon>Tracheophyta</taxon>
        <taxon>Spermatophyta</taxon>
        <taxon>Magnoliopsida</taxon>
        <taxon>Proteales</taxon>
        <taxon>Nelumbonaceae</taxon>
        <taxon>Nelumbo</taxon>
    </lineage>
</organism>
<dbReference type="EMBL" id="DUZY01000001">
    <property type="protein sequence ID" value="DAD22827.1"/>
    <property type="molecule type" value="Genomic_DNA"/>
</dbReference>
<sequence>MAAKYIVGATVGSFAVAYVFDTLIAENKIFGASEFRNYPKHCCK</sequence>
<name>A0A822XR71_NELNU</name>
<dbReference type="AlphaFoldDB" id="A0A822XR71"/>
<evidence type="ECO:0000313" key="2">
    <source>
        <dbReference type="Proteomes" id="UP000607653"/>
    </source>
</evidence>
<reference evidence="1 2" key="1">
    <citation type="journal article" date="2020" name="Mol. Biol. Evol.">
        <title>Distinct Expression and Methylation Patterns for Genes with Different Fates following a Single Whole-Genome Duplication in Flowering Plants.</title>
        <authorList>
            <person name="Shi T."/>
            <person name="Rahmani R.S."/>
            <person name="Gugger P.F."/>
            <person name="Wang M."/>
            <person name="Li H."/>
            <person name="Zhang Y."/>
            <person name="Li Z."/>
            <person name="Wang Q."/>
            <person name="Van de Peer Y."/>
            <person name="Marchal K."/>
            <person name="Chen J."/>
        </authorList>
    </citation>
    <scope>NUCLEOTIDE SEQUENCE [LARGE SCALE GENOMIC DNA]</scope>
    <source>
        <tissue evidence="1">Leaf</tissue>
    </source>
</reference>
<protein>
    <submittedName>
        <fullName evidence="1">Uncharacterized protein</fullName>
    </submittedName>
</protein>
<gene>
    <name evidence="1" type="ORF">HUJ06_024290</name>
</gene>
<proteinExistence type="predicted"/>
<accession>A0A822XR71</accession>